<dbReference type="PANTHER" id="PTHR33753:SF2">
    <property type="entry name" value="GLYCOSIDE HYDROLASE FAMILY 7 PROTEIN"/>
    <property type="match status" value="1"/>
</dbReference>
<feature type="signal peptide" evidence="10">
    <location>
        <begin position="1"/>
        <end position="18"/>
    </location>
</feature>
<evidence type="ECO:0000256" key="9">
    <source>
        <dbReference type="RuleBase" id="RU361164"/>
    </source>
</evidence>
<evidence type="ECO:0000256" key="5">
    <source>
        <dbReference type="ARBA" id="ARBA00023001"/>
    </source>
</evidence>
<evidence type="ECO:0000313" key="12">
    <source>
        <dbReference type="Proteomes" id="UP000034680"/>
    </source>
</evidence>
<dbReference type="AlphaFoldDB" id="A0A0G2IBI9"/>
<keyword evidence="5 9" id="KW-0136">Cellulose degradation</keyword>
<dbReference type="FunFam" id="2.70.100.10:FF:000001">
    <property type="entry name" value="Glucanase"/>
    <property type="match status" value="1"/>
</dbReference>
<dbReference type="GO" id="GO:0030245">
    <property type="term" value="P:cellulose catabolic process"/>
    <property type="evidence" value="ECO:0007669"/>
    <property type="project" value="UniProtKB-KW"/>
</dbReference>
<dbReference type="PRINTS" id="PR00734">
    <property type="entry name" value="GLHYDRLASE7"/>
</dbReference>
<dbReference type="EC" id="3.2.1.-" evidence="9"/>
<dbReference type="Gene3D" id="2.70.100.10">
    <property type="entry name" value="Glycoside hydrolase, family 7, domain"/>
    <property type="match status" value="1"/>
</dbReference>
<dbReference type="InterPro" id="IPR013320">
    <property type="entry name" value="ConA-like_dom_sf"/>
</dbReference>
<evidence type="ECO:0000256" key="3">
    <source>
        <dbReference type="ARBA" id="ARBA00022729"/>
    </source>
</evidence>
<dbReference type="GO" id="GO:0016162">
    <property type="term" value="F:cellulose 1,4-beta-cellobiosidase activity"/>
    <property type="evidence" value="ECO:0007669"/>
    <property type="project" value="UniProtKB-EC"/>
</dbReference>
<name>A0A0G2IBI9_9PEZI</name>
<comment type="similarity">
    <text evidence="2 9">Belongs to the glycosyl hydrolase 7 (cellulase C) family.</text>
</comment>
<dbReference type="SUPFAM" id="SSF49899">
    <property type="entry name" value="Concanavalin A-like lectins/glucanases"/>
    <property type="match status" value="1"/>
</dbReference>
<evidence type="ECO:0000313" key="11">
    <source>
        <dbReference type="EMBL" id="KKY37075.1"/>
    </source>
</evidence>
<evidence type="ECO:0000256" key="1">
    <source>
        <dbReference type="ARBA" id="ARBA00001641"/>
    </source>
</evidence>
<evidence type="ECO:0000256" key="10">
    <source>
        <dbReference type="SAM" id="SignalP"/>
    </source>
</evidence>
<organism evidence="11 12">
    <name type="scientific">Diaporthe ampelina</name>
    <dbReference type="NCBI Taxonomy" id="1214573"/>
    <lineage>
        <taxon>Eukaryota</taxon>
        <taxon>Fungi</taxon>
        <taxon>Dikarya</taxon>
        <taxon>Ascomycota</taxon>
        <taxon>Pezizomycotina</taxon>
        <taxon>Sordariomycetes</taxon>
        <taxon>Sordariomycetidae</taxon>
        <taxon>Diaporthales</taxon>
        <taxon>Diaporthaceae</taxon>
        <taxon>Diaporthe</taxon>
    </lineage>
</organism>
<dbReference type="EMBL" id="LCUC01000097">
    <property type="protein sequence ID" value="KKY37075.1"/>
    <property type="molecule type" value="Genomic_DNA"/>
</dbReference>
<comment type="catalytic activity">
    <reaction evidence="1">
        <text>Hydrolysis of (1-&gt;4)-beta-D-glucosidic linkages in cellulose and cellotetraose, releasing cellobiose from the non-reducing ends of the chains.</text>
        <dbReference type="EC" id="3.2.1.91"/>
    </reaction>
</comment>
<reference evidence="11 12" key="1">
    <citation type="submission" date="2015-05" db="EMBL/GenBank/DDBJ databases">
        <title>Distinctive expansion of gene families associated with plant cell wall degradation and secondary metabolism in the genomes of grapevine trunk pathogens.</title>
        <authorList>
            <person name="Lawrence D.P."/>
            <person name="Travadon R."/>
            <person name="Rolshausen P.E."/>
            <person name="Baumgartner K."/>
        </authorList>
    </citation>
    <scope>NUCLEOTIDE SEQUENCE [LARGE SCALE GENOMIC DNA]</scope>
    <source>
        <strain evidence="11">DA912</strain>
    </source>
</reference>
<reference evidence="11 12" key="2">
    <citation type="submission" date="2015-05" db="EMBL/GenBank/DDBJ databases">
        <authorList>
            <person name="Morales-Cruz A."/>
            <person name="Amrine K.C."/>
            <person name="Cantu D."/>
        </authorList>
    </citation>
    <scope>NUCLEOTIDE SEQUENCE [LARGE SCALE GENOMIC DNA]</scope>
    <source>
        <strain evidence="11">DA912</strain>
    </source>
</reference>
<evidence type="ECO:0000256" key="4">
    <source>
        <dbReference type="ARBA" id="ARBA00022801"/>
    </source>
</evidence>
<protein>
    <recommendedName>
        <fullName evidence="9">Glucanase</fullName>
        <ecNumber evidence="9">3.2.1.-</ecNumber>
    </recommendedName>
</protein>
<accession>A0A0G2IBI9</accession>
<keyword evidence="7 9" id="KW-0326">Glycosidase</keyword>
<keyword evidence="8 9" id="KW-0624">Polysaccharide degradation</keyword>
<evidence type="ECO:0000256" key="2">
    <source>
        <dbReference type="ARBA" id="ARBA00006044"/>
    </source>
</evidence>
<keyword evidence="3 10" id="KW-0732">Signal</keyword>
<dbReference type="Pfam" id="PF00840">
    <property type="entry name" value="Glyco_hydro_7"/>
    <property type="match status" value="1"/>
</dbReference>
<proteinExistence type="inferred from homology"/>
<dbReference type="STRING" id="1214573.A0A0G2IBI9"/>
<keyword evidence="6" id="KW-0119">Carbohydrate metabolism</keyword>
<dbReference type="Proteomes" id="UP000034680">
    <property type="component" value="Unassembled WGS sequence"/>
</dbReference>
<dbReference type="OrthoDB" id="412382at2759"/>
<evidence type="ECO:0000256" key="6">
    <source>
        <dbReference type="ARBA" id="ARBA00023277"/>
    </source>
</evidence>
<dbReference type="InterPro" id="IPR001722">
    <property type="entry name" value="Glyco_hydro_7"/>
</dbReference>
<keyword evidence="4 9" id="KW-0378">Hydrolase</keyword>
<dbReference type="CDD" id="cd07999">
    <property type="entry name" value="GH7_CBH_EG"/>
    <property type="match status" value="1"/>
</dbReference>
<dbReference type="InterPro" id="IPR037019">
    <property type="entry name" value="Glyco_hydro_7_sf"/>
</dbReference>
<feature type="chain" id="PRO_5002545515" description="Glucanase" evidence="10">
    <location>
        <begin position="19"/>
        <end position="447"/>
    </location>
</feature>
<evidence type="ECO:0000256" key="8">
    <source>
        <dbReference type="ARBA" id="ARBA00023326"/>
    </source>
</evidence>
<dbReference type="PANTHER" id="PTHR33753">
    <property type="entry name" value="1,4-BETA-D-GLUCAN CELLOBIOHYDROLASE B"/>
    <property type="match status" value="1"/>
</dbReference>
<keyword evidence="12" id="KW-1185">Reference proteome</keyword>
<sequence>MISKITLASSLLTASVSAQGVGTQKAETHPTMTWQQCTSPSSCTTQNGEVVIDANWRWVHDKNGYTNCYTGNTWNSTICPDNESCAANCVLDGADYAGTYGATTSGNALSLKFVTQSSSKNIGSRLYLMESATKYKLFNLQNAEFSFDVDLSQLPCGLNGALYFVSMDADGGTSKYSTNTAGAKYGTGYCDSQCPRDIKFINGLANAEGWTPSTNDANAGVGGAGSCCAEMDVWEANSISTAFTPHPCENSAQHICSGDACGGTYSSTRYAGDCDPDGCDWNAYRMGNKDFYGPGKTVDTTKKFTVVTQFSTSEIKQYYIQNGVKIQQPNSTVAGLTAYNSITTAMCTAQKTAFGDQDVFSQKGGLSGMNSALGKGMVLVMSLWDDHYANMLWLDSSYPVDADASKPGVARGTCATSSGVPSDVESNNADATVVYSNIKFGPIGSTY</sequence>
<comment type="caution">
    <text evidence="11">The sequence shown here is derived from an EMBL/GenBank/DDBJ whole genome shotgun (WGS) entry which is preliminary data.</text>
</comment>
<evidence type="ECO:0000256" key="7">
    <source>
        <dbReference type="ARBA" id="ARBA00023295"/>
    </source>
</evidence>
<gene>
    <name evidence="11" type="ORF">UCDDA912_g02911</name>
</gene>